<dbReference type="GO" id="GO:0032259">
    <property type="term" value="P:methylation"/>
    <property type="evidence" value="ECO:0007669"/>
    <property type="project" value="UniProtKB-KW"/>
</dbReference>
<accession>A0A0F4GTE4</accession>
<dbReference type="STRING" id="1047168.A0A0F4GTE4"/>
<comment type="caution">
    <text evidence="3">The sequence shown here is derived from an EMBL/GenBank/DDBJ whole genome shotgun (WGS) entry which is preliminary data.</text>
</comment>
<protein>
    <submittedName>
        <fullName evidence="3">Type 11 methyltransferase like protein</fullName>
    </submittedName>
</protein>
<dbReference type="EMBL" id="LAFY01000349">
    <property type="protein sequence ID" value="KJX99460.1"/>
    <property type="molecule type" value="Genomic_DNA"/>
</dbReference>
<dbReference type="InterPro" id="IPR041698">
    <property type="entry name" value="Methyltransf_25"/>
</dbReference>
<evidence type="ECO:0000313" key="3">
    <source>
        <dbReference type="EMBL" id="KJX99460.1"/>
    </source>
</evidence>
<evidence type="ECO:0000259" key="2">
    <source>
        <dbReference type="Pfam" id="PF13649"/>
    </source>
</evidence>
<dbReference type="PANTHER" id="PTHR43861">
    <property type="entry name" value="TRANS-ACONITATE 2-METHYLTRANSFERASE-RELATED"/>
    <property type="match status" value="1"/>
</dbReference>
<evidence type="ECO:0000256" key="1">
    <source>
        <dbReference type="ARBA" id="ARBA00022679"/>
    </source>
</evidence>
<feature type="domain" description="Methyltransferase" evidence="2">
    <location>
        <begin position="60"/>
        <end position="153"/>
    </location>
</feature>
<keyword evidence="1 3" id="KW-0808">Transferase</keyword>
<organism evidence="3 4">
    <name type="scientific">Zymoseptoria brevis</name>
    <dbReference type="NCBI Taxonomy" id="1047168"/>
    <lineage>
        <taxon>Eukaryota</taxon>
        <taxon>Fungi</taxon>
        <taxon>Dikarya</taxon>
        <taxon>Ascomycota</taxon>
        <taxon>Pezizomycotina</taxon>
        <taxon>Dothideomycetes</taxon>
        <taxon>Dothideomycetidae</taxon>
        <taxon>Mycosphaerellales</taxon>
        <taxon>Mycosphaerellaceae</taxon>
        <taxon>Zymoseptoria</taxon>
    </lineage>
</organism>
<dbReference type="OrthoDB" id="540004at2759"/>
<proteinExistence type="predicted"/>
<reference evidence="3 4" key="1">
    <citation type="submission" date="2015-03" db="EMBL/GenBank/DDBJ databases">
        <title>RNA-seq based gene annotation and comparative genomics of four Zymoseptoria species reveal species-specific pathogenicity related genes and transposable element activity.</title>
        <authorList>
            <person name="Grandaubert J."/>
            <person name="Bhattacharyya A."/>
            <person name="Stukenbrock E.H."/>
        </authorList>
    </citation>
    <scope>NUCLEOTIDE SEQUENCE [LARGE SCALE GENOMIC DNA]</scope>
    <source>
        <strain evidence="3 4">Zb18110</strain>
    </source>
</reference>
<dbReference type="SUPFAM" id="SSF53335">
    <property type="entry name" value="S-adenosyl-L-methionine-dependent methyltransferases"/>
    <property type="match status" value="1"/>
</dbReference>
<evidence type="ECO:0000313" key="4">
    <source>
        <dbReference type="Proteomes" id="UP000033647"/>
    </source>
</evidence>
<keyword evidence="4" id="KW-1185">Reference proteome</keyword>
<dbReference type="InterPro" id="IPR029063">
    <property type="entry name" value="SAM-dependent_MTases_sf"/>
</dbReference>
<dbReference type="Proteomes" id="UP000033647">
    <property type="component" value="Unassembled WGS sequence"/>
</dbReference>
<dbReference type="AlphaFoldDB" id="A0A0F4GTE4"/>
<keyword evidence="3" id="KW-0489">Methyltransferase</keyword>
<dbReference type="CDD" id="cd02440">
    <property type="entry name" value="AdoMet_MTases"/>
    <property type="match status" value="1"/>
</dbReference>
<gene>
    <name evidence="3" type="ORF">TI39_contig357g00021</name>
</gene>
<name>A0A0F4GTE4_9PEZI</name>
<dbReference type="Pfam" id="PF13649">
    <property type="entry name" value="Methyltransf_25"/>
    <property type="match status" value="1"/>
</dbReference>
<dbReference type="Gene3D" id="3.40.50.150">
    <property type="entry name" value="Vaccinia Virus protein VP39"/>
    <property type="match status" value="1"/>
</dbReference>
<sequence>MADHPPTTNSPTAPSDTKTLIAAGYDHMAEQYLTWTLTTPSQRLRYLSDFLSHIPPDSTVLELGCAAGTPILETLVAHPSCTTVYANDISTKHIEMAQARCPTANFLPGEMMALDFAPESLDGVVAFFSIFHVPREEQRRMFAKLASWLKVGGVMVFNLAGEEAEDSRQEFFGTEMFWSSFDVATSRKMVEKVGLEVVRNEVLVDENLNKSDPDHETSFSWFFVRKLGA</sequence>
<dbReference type="GO" id="GO:0008168">
    <property type="term" value="F:methyltransferase activity"/>
    <property type="evidence" value="ECO:0007669"/>
    <property type="project" value="UniProtKB-KW"/>
</dbReference>